<accession>A9G7J5</accession>
<evidence type="ECO:0000313" key="3">
    <source>
        <dbReference type="Proteomes" id="UP000002139"/>
    </source>
</evidence>
<dbReference type="CDD" id="cd00085">
    <property type="entry name" value="HNHc"/>
    <property type="match status" value="1"/>
</dbReference>
<proteinExistence type="predicted"/>
<protein>
    <recommendedName>
        <fullName evidence="1">HNH nuclease domain-containing protein</fullName>
    </recommendedName>
</protein>
<evidence type="ECO:0000313" key="2">
    <source>
        <dbReference type="EMBL" id="CAN95868.1"/>
    </source>
</evidence>
<dbReference type="Gene3D" id="1.10.30.50">
    <property type="match status" value="1"/>
</dbReference>
<sequence length="249" mass="28085">MAVTHGHGNPSWTRDEVILALELYFECKGKIPGQSDPRVKALSELLRAFPHHSVAARKESFRNLDGVAFKFQNIRQVATGKGLGNVSRIDREVWDELGRDPARVNYLAGLIRANVEMAGRLSEESGADDVFLEGKIVTEVHVRRERDPKLRKRLVDKRRKDGGLSCDICRCTPPSKASQLHEAVYEVHHLVPLSAGQERATRLEDLALLCANCHRMLHRVIAQAKRWLSIEEAKITISESCVWRPNDVD</sequence>
<dbReference type="GO" id="GO:0004519">
    <property type="term" value="F:endonuclease activity"/>
    <property type="evidence" value="ECO:0007669"/>
    <property type="project" value="InterPro"/>
</dbReference>
<dbReference type="GO" id="GO:0008270">
    <property type="term" value="F:zinc ion binding"/>
    <property type="evidence" value="ECO:0007669"/>
    <property type="project" value="InterPro"/>
</dbReference>
<keyword evidence="3" id="KW-1185">Reference proteome</keyword>
<dbReference type="RefSeq" id="WP_012238333.1">
    <property type="nucleotide sequence ID" value="NC_010162.1"/>
</dbReference>
<dbReference type="AlphaFoldDB" id="A9G7J5"/>
<dbReference type="Proteomes" id="UP000002139">
    <property type="component" value="Chromosome"/>
</dbReference>
<feature type="domain" description="HNH nuclease" evidence="1">
    <location>
        <begin position="153"/>
        <end position="215"/>
    </location>
</feature>
<gene>
    <name evidence="2" type="ordered locus">sce5705</name>
</gene>
<dbReference type="OrthoDB" id="9802640at2"/>
<dbReference type="eggNOG" id="COG3183">
    <property type="taxonomic scope" value="Bacteria"/>
</dbReference>
<dbReference type="KEGG" id="scl:sce5705"/>
<dbReference type="InterPro" id="IPR002711">
    <property type="entry name" value="HNH"/>
</dbReference>
<evidence type="ECO:0000259" key="1">
    <source>
        <dbReference type="SMART" id="SM00507"/>
    </source>
</evidence>
<dbReference type="BioCyc" id="SCEL448385:SCE_RS51795-MONOMER"/>
<name>A9G7J5_SORC5</name>
<reference evidence="2 3" key="1">
    <citation type="journal article" date="2007" name="Nat. Biotechnol.">
        <title>Complete genome sequence of the myxobacterium Sorangium cellulosum.</title>
        <authorList>
            <person name="Schneiker S."/>
            <person name="Perlova O."/>
            <person name="Kaiser O."/>
            <person name="Gerth K."/>
            <person name="Alici A."/>
            <person name="Altmeyer M.O."/>
            <person name="Bartels D."/>
            <person name="Bekel T."/>
            <person name="Beyer S."/>
            <person name="Bode E."/>
            <person name="Bode H.B."/>
            <person name="Bolten C.J."/>
            <person name="Choudhuri J.V."/>
            <person name="Doss S."/>
            <person name="Elnakady Y.A."/>
            <person name="Frank B."/>
            <person name="Gaigalat L."/>
            <person name="Goesmann A."/>
            <person name="Groeger C."/>
            <person name="Gross F."/>
            <person name="Jelsbak L."/>
            <person name="Jelsbak L."/>
            <person name="Kalinowski J."/>
            <person name="Kegler C."/>
            <person name="Knauber T."/>
            <person name="Konietzny S."/>
            <person name="Kopp M."/>
            <person name="Krause L."/>
            <person name="Krug D."/>
            <person name="Linke B."/>
            <person name="Mahmud T."/>
            <person name="Martinez-Arias R."/>
            <person name="McHardy A.C."/>
            <person name="Merai M."/>
            <person name="Meyer F."/>
            <person name="Mormann S."/>
            <person name="Munoz-Dorado J."/>
            <person name="Perez J."/>
            <person name="Pradella S."/>
            <person name="Rachid S."/>
            <person name="Raddatz G."/>
            <person name="Rosenau F."/>
            <person name="Rueckert C."/>
            <person name="Sasse F."/>
            <person name="Scharfe M."/>
            <person name="Schuster S.C."/>
            <person name="Suen G."/>
            <person name="Treuner-Lange A."/>
            <person name="Velicer G.J."/>
            <person name="Vorholter F.-J."/>
            <person name="Weissman K.J."/>
            <person name="Welch R.D."/>
            <person name="Wenzel S.C."/>
            <person name="Whitworth D.E."/>
            <person name="Wilhelm S."/>
            <person name="Wittmann C."/>
            <person name="Bloecker H."/>
            <person name="Puehler A."/>
            <person name="Mueller R."/>
        </authorList>
    </citation>
    <scope>NUCLEOTIDE SEQUENCE [LARGE SCALE GENOMIC DNA]</scope>
    <source>
        <strain evidence="3">So ce56</strain>
    </source>
</reference>
<dbReference type="HOGENOM" id="CLU_069068_0_0_7"/>
<dbReference type="SMART" id="SM00507">
    <property type="entry name" value="HNHc"/>
    <property type="match status" value="1"/>
</dbReference>
<dbReference type="Pfam" id="PF01844">
    <property type="entry name" value="HNH"/>
    <property type="match status" value="1"/>
</dbReference>
<dbReference type="InterPro" id="IPR003615">
    <property type="entry name" value="HNH_nuc"/>
</dbReference>
<organism evidence="2 3">
    <name type="scientific">Sorangium cellulosum (strain So ce56)</name>
    <name type="common">Polyangium cellulosum (strain So ce56)</name>
    <dbReference type="NCBI Taxonomy" id="448385"/>
    <lineage>
        <taxon>Bacteria</taxon>
        <taxon>Pseudomonadati</taxon>
        <taxon>Myxococcota</taxon>
        <taxon>Polyangia</taxon>
        <taxon>Polyangiales</taxon>
        <taxon>Polyangiaceae</taxon>
        <taxon>Sorangium</taxon>
    </lineage>
</organism>
<dbReference type="GO" id="GO:0003676">
    <property type="term" value="F:nucleic acid binding"/>
    <property type="evidence" value="ECO:0007669"/>
    <property type="project" value="InterPro"/>
</dbReference>
<dbReference type="EMBL" id="AM746676">
    <property type="protein sequence ID" value="CAN95868.1"/>
    <property type="molecule type" value="Genomic_DNA"/>
</dbReference>